<comment type="caution">
    <text evidence="1">The sequence shown here is derived from an EMBL/GenBank/DDBJ whole genome shotgun (WGS) entry which is preliminary data.</text>
</comment>
<dbReference type="Gramene" id="mRNA:HanXRQr2_Chr12g0557081">
    <property type="protein sequence ID" value="CDS:HanXRQr2_Chr12g0557081.1"/>
    <property type="gene ID" value="HanXRQr2_Chr12g0557081"/>
</dbReference>
<dbReference type="EMBL" id="MNCJ02000327">
    <property type="protein sequence ID" value="KAF5779245.1"/>
    <property type="molecule type" value="Genomic_DNA"/>
</dbReference>
<reference evidence="1" key="2">
    <citation type="submission" date="2020-06" db="EMBL/GenBank/DDBJ databases">
        <title>Helianthus annuus Genome sequencing and assembly Release 2.</title>
        <authorList>
            <person name="Gouzy J."/>
            <person name="Langlade N."/>
            <person name="Munos S."/>
        </authorList>
    </citation>
    <scope>NUCLEOTIDE SEQUENCE</scope>
    <source>
        <tissue evidence="1">Leaves</tissue>
    </source>
</reference>
<protein>
    <recommendedName>
        <fullName evidence="3">DUF4283 domain-containing protein</fullName>
    </recommendedName>
</protein>
<organism evidence="1 2">
    <name type="scientific">Helianthus annuus</name>
    <name type="common">Common sunflower</name>
    <dbReference type="NCBI Taxonomy" id="4232"/>
    <lineage>
        <taxon>Eukaryota</taxon>
        <taxon>Viridiplantae</taxon>
        <taxon>Streptophyta</taxon>
        <taxon>Embryophyta</taxon>
        <taxon>Tracheophyta</taxon>
        <taxon>Spermatophyta</taxon>
        <taxon>Magnoliopsida</taxon>
        <taxon>eudicotyledons</taxon>
        <taxon>Gunneridae</taxon>
        <taxon>Pentapetalae</taxon>
        <taxon>asterids</taxon>
        <taxon>campanulids</taxon>
        <taxon>Asterales</taxon>
        <taxon>Asteraceae</taxon>
        <taxon>Asteroideae</taxon>
        <taxon>Heliantheae alliance</taxon>
        <taxon>Heliantheae</taxon>
        <taxon>Helianthus</taxon>
    </lineage>
</organism>
<accession>A0A9K3HJC9</accession>
<gene>
    <name evidence="1" type="ORF">HanXRQr2_Chr12g0557081</name>
</gene>
<keyword evidence="2" id="KW-1185">Reference proteome</keyword>
<proteinExistence type="predicted"/>
<sequence length="346" mass="39218">MADLWLDSYKLFVAIARFVDGDKIAIPKDDNVRKGKEKEFVSHANHNVGGSHQGREFNGGGGVVNVDGGSKRTFLDSLLNKNKIDVIRIDDNVEGFVQWYDFAVTGKVVDFKSLTDPKTCLKVIGWTNVGIKYVSCFTVLFIFNSVEDRDKFCLEKESWADVFVTIDRWDGKQKMVEERIAWLQVHGIPVQLALDQVFDLVGSHYGEVVKPACMSIEDCNFSFAYIGVLCKSRGRIVDRVDISWRGDIFNVWINEDVGEWVPDCVEEFDYVFEEMDRGSEEEQNVELNFENANGDDVELGEIRGDEGSENVCKFNNGVDFFVAGRTESSAMVGTSVARKKFRRRFV</sequence>
<evidence type="ECO:0008006" key="3">
    <source>
        <dbReference type="Google" id="ProtNLM"/>
    </source>
</evidence>
<dbReference type="AlphaFoldDB" id="A0A9K3HJC9"/>
<evidence type="ECO:0000313" key="2">
    <source>
        <dbReference type="Proteomes" id="UP000215914"/>
    </source>
</evidence>
<dbReference type="Proteomes" id="UP000215914">
    <property type="component" value="Unassembled WGS sequence"/>
</dbReference>
<name>A0A9K3HJC9_HELAN</name>
<reference evidence="1" key="1">
    <citation type="journal article" date="2017" name="Nature">
        <title>The sunflower genome provides insights into oil metabolism, flowering and Asterid evolution.</title>
        <authorList>
            <person name="Badouin H."/>
            <person name="Gouzy J."/>
            <person name="Grassa C.J."/>
            <person name="Murat F."/>
            <person name="Staton S.E."/>
            <person name="Cottret L."/>
            <person name="Lelandais-Briere C."/>
            <person name="Owens G.L."/>
            <person name="Carrere S."/>
            <person name="Mayjonade B."/>
            <person name="Legrand L."/>
            <person name="Gill N."/>
            <person name="Kane N.C."/>
            <person name="Bowers J.E."/>
            <person name="Hubner S."/>
            <person name="Bellec A."/>
            <person name="Berard A."/>
            <person name="Berges H."/>
            <person name="Blanchet N."/>
            <person name="Boniface M.C."/>
            <person name="Brunel D."/>
            <person name="Catrice O."/>
            <person name="Chaidir N."/>
            <person name="Claudel C."/>
            <person name="Donnadieu C."/>
            <person name="Faraut T."/>
            <person name="Fievet G."/>
            <person name="Helmstetter N."/>
            <person name="King M."/>
            <person name="Knapp S.J."/>
            <person name="Lai Z."/>
            <person name="Le Paslier M.C."/>
            <person name="Lippi Y."/>
            <person name="Lorenzon L."/>
            <person name="Mandel J.R."/>
            <person name="Marage G."/>
            <person name="Marchand G."/>
            <person name="Marquand E."/>
            <person name="Bret-Mestries E."/>
            <person name="Morien E."/>
            <person name="Nambeesan S."/>
            <person name="Nguyen T."/>
            <person name="Pegot-Espagnet P."/>
            <person name="Pouilly N."/>
            <person name="Raftis F."/>
            <person name="Sallet E."/>
            <person name="Schiex T."/>
            <person name="Thomas J."/>
            <person name="Vandecasteele C."/>
            <person name="Vares D."/>
            <person name="Vear F."/>
            <person name="Vautrin S."/>
            <person name="Crespi M."/>
            <person name="Mangin B."/>
            <person name="Burke J.M."/>
            <person name="Salse J."/>
            <person name="Munos S."/>
            <person name="Vincourt P."/>
            <person name="Rieseberg L.H."/>
            <person name="Langlade N.B."/>
        </authorList>
    </citation>
    <scope>NUCLEOTIDE SEQUENCE</scope>
    <source>
        <tissue evidence="1">Leaves</tissue>
    </source>
</reference>
<evidence type="ECO:0000313" key="1">
    <source>
        <dbReference type="EMBL" id="KAF5779245.1"/>
    </source>
</evidence>